<feature type="compositionally biased region" description="Low complexity" evidence="1">
    <location>
        <begin position="173"/>
        <end position="203"/>
    </location>
</feature>
<feature type="compositionally biased region" description="Low complexity" evidence="1">
    <location>
        <begin position="151"/>
        <end position="166"/>
    </location>
</feature>
<feature type="region of interest" description="Disordered" evidence="1">
    <location>
        <begin position="63"/>
        <end position="203"/>
    </location>
</feature>
<feature type="compositionally biased region" description="Low complexity" evidence="1">
    <location>
        <begin position="121"/>
        <end position="139"/>
    </location>
</feature>
<dbReference type="EMBL" id="JADGIZ020000007">
    <property type="protein sequence ID" value="KAL2918242.1"/>
    <property type="molecule type" value="Genomic_DNA"/>
</dbReference>
<gene>
    <name evidence="2" type="ORF">HK105_202169</name>
</gene>
<dbReference type="SUPFAM" id="SSF140361">
    <property type="entry name" value="MIT domain-like"/>
    <property type="match status" value="1"/>
</dbReference>
<comment type="caution">
    <text evidence="2">The sequence shown here is derived from an EMBL/GenBank/DDBJ whole genome shotgun (WGS) entry which is preliminary data.</text>
</comment>
<keyword evidence="3" id="KW-1185">Reference proteome</keyword>
<reference evidence="2 3" key="1">
    <citation type="submission" date="2023-09" db="EMBL/GenBank/DDBJ databases">
        <title>Pangenome analysis of Batrachochytrium dendrobatidis and related Chytrids.</title>
        <authorList>
            <person name="Yacoub M.N."/>
            <person name="Stajich J.E."/>
            <person name="James T.Y."/>
        </authorList>
    </citation>
    <scope>NUCLEOTIDE SEQUENCE [LARGE SCALE GENOMIC DNA]</scope>
    <source>
        <strain evidence="2 3">JEL0888</strain>
    </source>
</reference>
<dbReference type="Proteomes" id="UP001527925">
    <property type="component" value="Unassembled WGS sequence"/>
</dbReference>
<dbReference type="PANTHER" id="PTHR40130:SF1">
    <property type="entry name" value="SPINDLE POLE BODY-ASSOCIATED PROTEIN CUT12 DOMAIN-CONTAINING PROTEIN"/>
    <property type="match status" value="1"/>
</dbReference>
<dbReference type="PANTHER" id="PTHR40130">
    <property type="entry name" value="EXPRESSED PROTEIN"/>
    <property type="match status" value="1"/>
</dbReference>
<evidence type="ECO:0008006" key="4">
    <source>
        <dbReference type="Google" id="ProtNLM"/>
    </source>
</evidence>
<proteinExistence type="predicted"/>
<evidence type="ECO:0000313" key="2">
    <source>
        <dbReference type="EMBL" id="KAL2918242.1"/>
    </source>
</evidence>
<feature type="compositionally biased region" description="Low complexity" evidence="1">
    <location>
        <begin position="396"/>
        <end position="406"/>
    </location>
</feature>
<protein>
    <recommendedName>
        <fullName evidence="4">MIT domain-containing protein</fullName>
    </recommendedName>
</protein>
<evidence type="ECO:0000313" key="3">
    <source>
        <dbReference type="Proteomes" id="UP001527925"/>
    </source>
</evidence>
<evidence type="ECO:0000256" key="1">
    <source>
        <dbReference type="SAM" id="MobiDB-lite"/>
    </source>
</evidence>
<organism evidence="2 3">
    <name type="scientific">Polyrhizophydium stewartii</name>
    <dbReference type="NCBI Taxonomy" id="2732419"/>
    <lineage>
        <taxon>Eukaryota</taxon>
        <taxon>Fungi</taxon>
        <taxon>Fungi incertae sedis</taxon>
        <taxon>Chytridiomycota</taxon>
        <taxon>Chytridiomycota incertae sedis</taxon>
        <taxon>Chytridiomycetes</taxon>
        <taxon>Rhizophydiales</taxon>
        <taxon>Rhizophydiales incertae sedis</taxon>
        <taxon>Polyrhizophydium</taxon>
    </lineage>
</organism>
<feature type="region of interest" description="Disordered" evidence="1">
    <location>
        <begin position="453"/>
        <end position="492"/>
    </location>
</feature>
<dbReference type="Gene3D" id="1.20.58.80">
    <property type="entry name" value="Phosphotransferase system, lactose/cellobiose-type IIA subunit"/>
    <property type="match status" value="1"/>
</dbReference>
<sequence>MDDSPAQKANAFASAAEEFTARGNLLKAVEAHFRAAEQYLLAMNDTSDPEAVKTLKLLYASHTRSGKELQRRVQQPPAAVSAPPQQQPISTSPSAMPGHLGEIGGSVPARSSPSPAPTPPQSALSSSPASGVSVLSRSSMPHSATTPPSGLPQALAAAQQQRRPGAIHLYSNTAATGPGSTSAAGSSPTPAAATAPGLAGTTPQSTHIATLAADLAESSILGSRQFFVGQSQSDSTILPTRTRAAAQQQSLLGGPSFGPGGIQISGGAHTAGQVSRAAPSSGTPQYHTQHRFSAEPATVPVKSLDQSDSVSSQSIAHSYLMLDENAKEIRRDDEPEDPFNKFWEAVEGLVQKISVSAPVAFTTVPLQGERRPLSADLAVKRASSFTDETRDPATNPPSQYSQPQQYATLPPSGRQSQTKRVEGIVQGSPTDLHDPMQSTAILQSYLLVPSDVPLVQSPHGAPLSQAALQRAGSFSSHTRRESSLGSLDEAKG</sequence>
<feature type="compositionally biased region" description="Low complexity" evidence="1">
    <location>
        <begin position="73"/>
        <end position="94"/>
    </location>
</feature>
<feature type="compositionally biased region" description="Basic and acidic residues" evidence="1">
    <location>
        <begin position="478"/>
        <end position="492"/>
    </location>
</feature>
<accession>A0ABR4NFD4</accession>
<name>A0ABR4NFD4_9FUNG</name>
<feature type="region of interest" description="Disordered" evidence="1">
    <location>
        <begin position="382"/>
        <end position="421"/>
    </location>
</feature>